<keyword evidence="1" id="KW-0732">Signal</keyword>
<dbReference type="Pfam" id="PF04314">
    <property type="entry name" value="PCuAC"/>
    <property type="match status" value="1"/>
</dbReference>
<dbReference type="PANTHER" id="PTHR36302:SF1">
    <property type="entry name" value="COPPER CHAPERONE PCU(A)C"/>
    <property type="match status" value="1"/>
</dbReference>
<reference evidence="2" key="1">
    <citation type="submission" date="2020-06" db="EMBL/GenBank/DDBJ databases">
        <authorList>
            <person name="Dong N."/>
        </authorList>
    </citation>
    <scope>NUCLEOTIDE SEQUENCE</scope>
    <source>
        <strain evidence="2">DF46-2-2</strain>
    </source>
</reference>
<accession>A0AAW7DUU8</accession>
<dbReference type="Proteomes" id="UP001173465">
    <property type="component" value="Unassembled WGS sequence"/>
</dbReference>
<proteinExistence type="predicted"/>
<name>A0AAW7DUU8_9GAMM</name>
<dbReference type="Gene3D" id="2.60.40.1890">
    <property type="entry name" value="PCu(A)C copper chaperone"/>
    <property type="match status" value="1"/>
</dbReference>
<reference evidence="2" key="2">
    <citation type="journal article" date="2022" name="Sci. Total Environ.">
        <title>Prevalence, transmission, and molecular epidemiology of tet(X)-positive bacteria among humans, animals, and environmental niches in China: An epidemiological, and genomic-based study.</title>
        <authorList>
            <person name="Dong N."/>
            <person name="Zeng Y."/>
            <person name="Cai C."/>
            <person name="Sun C."/>
            <person name="Lu J."/>
            <person name="Liu C."/>
            <person name="Zhou H."/>
            <person name="Sun Q."/>
            <person name="Shu L."/>
            <person name="Wang H."/>
            <person name="Wang Y."/>
            <person name="Wang S."/>
            <person name="Wu C."/>
            <person name="Chan E.W."/>
            <person name="Chen G."/>
            <person name="Shen Z."/>
            <person name="Chen S."/>
            <person name="Zhang R."/>
        </authorList>
    </citation>
    <scope>NUCLEOTIDE SEQUENCE</scope>
    <source>
        <strain evidence="2">DF46-2-2</strain>
    </source>
</reference>
<sequence length="171" mass="18545">MHKAFILTGLLGALLSINPLAVAHNEAHHGHAQQAAVKLKELSFGEAWSKELPPTAQNGIAFFSVTNTGKNDDKLIAAAAPVIAESAEIHAHIHENDLMRMVKVDDLEVAAGQTVVLEPSGYHIMLMGLKRPLVAGEQFPLQLTFKQSGEVELTVTVRANDAVEVEHHHHH</sequence>
<dbReference type="InterPro" id="IPR036182">
    <property type="entry name" value="PCuAC_sf"/>
</dbReference>
<organism evidence="2 3">
    <name type="scientific">Thiopseudomonas alkaliphila</name>
    <dbReference type="NCBI Taxonomy" id="1697053"/>
    <lineage>
        <taxon>Bacteria</taxon>
        <taxon>Pseudomonadati</taxon>
        <taxon>Pseudomonadota</taxon>
        <taxon>Gammaproteobacteria</taxon>
        <taxon>Pseudomonadales</taxon>
        <taxon>Pseudomonadaceae</taxon>
        <taxon>Thiopseudomonas</taxon>
    </lineage>
</organism>
<evidence type="ECO:0000256" key="1">
    <source>
        <dbReference type="SAM" id="SignalP"/>
    </source>
</evidence>
<feature type="chain" id="PRO_5043611154" evidence="1">
    <location>
        <begin position="24"/>
        <end position="171"/>
    </location>
</feature>
<dbReference type="AlphaFoldDB" id="A0AAW7DUU8"/>
<feature type="signal peptide" evidence="1">
    <location>
        <begin position="1"/>
        <end position="23"/>
    </location>
</feature>
<dbReference type="PANTHER" id="PTHR36302">
    <property type="entry name" value="BLR7088 PROTEIN"/>
    <property type="match status" value="1"/>
</dbReference>
<dbReference type="InterPro" id="IPR058248">
    <property type="entry name" value="Lxx211020-like"/>
</dbReference>
<comment type="caution">
    <text evidence="2">The sequence shown here is derived from an EMBL/GenBank/DDBJ whole genome shotgun (WGS) entry which is preliminary data.</text>
</comment>
<dbReference type="EMBL" id="JACANB010000007">
    <property type="protein sequence ID" value="MDM1696993.1"/>
    <property type="molecule type" value="Genomic_DNA"/>
</dbReference>
<dbReference type="InterPro" id="IPR007410">
    <property type="entry name" value="LpqE-like"/>
</dbReference>
<evidence type="ECO:0000313" key="3">
    <source>
        <dbReference type="Proteomes" id="UP001173465"/>
    </source>
</evidence>
<dbReference type="SUPFAM" id="SSF110087">
    <property type="entry name" value="DR1885-like metal-binding protein"/>
    <property type="match status" value="1"/>
</dbReference>
<gene>
    <name evidence="2" type="ORF">HX099_10035</name>
</gene>
<evidence type="ECO:0000313" key="2">
    <source>
        <dbReference type="EMBL" id="MDM1696993.1"/>
    </source>
</evidence>
<protein>
    <submittedName>
        <fullName evidence="2">Copper chaperone PCu(A)C</fullName>
    </submittedName>
</protein>